<comment type="caution">
    <text evidence="1">The sequence shown here is derived from an EMBL/GenBank/DDBJ whole genome shotgun (WGS) entry which is preliminary data.</text>
</comment>
<evidence type="ECO:0000313" key="2">
    <source>
        <dbReference type="Proteomes" id="UP001143543"/>
    </source>
</evidence>
<dbReference type="PROSITE" id="PS51257">
    <property type="entry name" value="PROKAR_LIPOPROTEIN"/>
    <property type="match status" value="1"/>
</dbReference>
<dbReference type="Gene3D" id="2.60.130.10">
    <property type="entry name" value="Aromatic compound dioxygenase"/>
    <property type="match status" value="1"/>
</dbReference>
<accession>A0ABQ5MM71</accession>
<organism evidence="1 2">
    <name type="scientific">Neptunitalea lumnitzerae</name>
    <dbReference type="NCBI Taxonomy" id="2965509"/>
    <lineage>
        <taxon>Bacteria</taxon>
        <taxon>Pseudomonadati</taxon>
        <taxon>Bacteroidota</taxon>
        <taxon>Flavobacteriia</taxon>
        <taxon>Flavobacteriales</taxon>
        <taxon>Flavobacteriaceae</taxon>
        <taxon>Neptunitalea</taxon>
    </lineage>
</organism>
<dbReference type="SUPFAM" id="SSF49464">
    <property type="entry name" value="Carboxypeptidase regulatory domain-like"/>
    <property type="match status" value="1"/>
</dbReference>
<gene>
    <name evidence="1" type="ORF">Y10_25480</name>
</gene>
<sequence length="224" mass="25839">MRSKNYLVGLLLFAFTFLSCEFELENNKRIYFTGTVVDGQGNPVPNVAVEYKERDYVLGYGVTDAAGDYAFYGMNGSDADFTLQVNDMNAFYNADYVESVMDIENRDTSNDAHIQQDFTIRKRVFLRVDVVKTSSTTDTIHWRLEYPQPICFTEFDDTILVTANCYNVVFSEFIALSQEFPDAFQRVETVLGETAVLIYEFEDGVEHQIQITLDQENINYEFEY</sequence>
<keyword evidence="2" id="KW-1185">Reference proteome</keyword>
<protein>
    <recommendedName>
        <fullName evidence="3">Carboxypeptidase regulatory-like domain-containing protein</fullName>
    </recommendedName>
</protein>
<dbReference type="InterPro" id="IPR015889">
    <property type="entry name" value="Intradiol_dOase_core"/>
</dbReference>
<dbReference type="RefSeq" id="WP_281765812.1">
    <property type="nucleotide sequence ID" value="NZ_BRVO01000003.1"/>
</dbReference>
<reference evidence="1" key="1">
    <citation type="submission" date="2022-07" db="EMBL/GenBank/DDBJ databases">
        <title>Taxonomy of Novel Oxalotrophic and Methylotrophic Bacteria.</title>
        <authorList>
            <person name="Sahin N."/>
            <person name="Tani A."/>
        </authorList>
    </citation>
    <scope>NUCLEOTIDE SEQUENCE</scope>
    <source>
        <strain evidence="1">Y10</strain>
    </source>
</reference>
<name>A0ABQ5MM71_9FLAO</name>
<proteinExistence type="predicted"/>
<dbReference type="EMBL" id="BRVO01000003">
    <property type="protein sequence ID" value="GLB50180.1"/>
    <property type="molecule type" value="Genomic_DNA"/>
</dbReference>
<dbReference type="Proteomes" id="UP001143543">
    <property type="component" value="Unassembled WGS sequence"/>
</dbReference>
<evidence type="ECO:0008006" key="3">
    <source>
        <dbReference type="Google" id="ProtNLM"/>
    </source>
</evidence>
<dbReference type="InterPro" id="IPR008969">
    <property type="entry name" value="CarboxyPept-like_regulatory"/>
</dbReference>
<evidence type="ECO:0000313" key="1">
    <source>
        <dbReference type="EMBL" id="GLB50180.1"/>
    </source>
</evidence>